<dbReference type="PROSITE" id="PS01047">
    <property type="entry name" value="HMA_1"/>
    <property type="match status" value="1"/>
</dbReference>
<evidence type="ECO:0000259" key="12">
    <source>
        <dbReference type="PROSITE" id="PS50846"/>
    </source>
</evidence>
<feature type="domain" description="HMA" evidence="12">
    <location>
        <begin position="474"/>
        <end position="541"/>
    </location>
</feature>
<dbReference type="NCBIfam" id="TIGR01494">
    <property type="entry name" value="ATPase_P-type"/>
    <property type="match status" value="2"/>
</dbReference>
<feature type="region of interest" description="Disordered" evidence="11">
    <location>
        <begin position="285"/>
        <end position="406"/>
    </location>
</feature>
<dbReference type="GO" id="GO:0005507">
    <property type="term" value="F:copper ion binding"/>
    <property type="evidence" value="ECO:0007669"/>
    <property type="project" value="TreeGrafter"/>
</dbReference>
<dbReference type="InterPro" id="IPR006121">
    <property type="entry name" value="HMA_dom"/>
</dbReference>
<dbReference type="InterPro" id="IPR023298">
    <property type="entry name" value="ATPase_P-typ_TM_dom_sf"/>
</dbReference>
<feature type="compositionally biased region" description="Basic residues" evidence="11">
    <location>
        <begin position="372"/>
        <end position="398"/>
    </location>
</feature>
<feature type="transmembrane region" description="Helical" evidence="10">
    <location>
        <begin position="1228"/>
        <end position="1253"/>
    </location>
</feature>
<dbReference type="InParanoid" id="A0A165IAB7"/>
<dbReference type="GO" id="GO:0005524">
    <property type="term" value="F:ATP binding"/>
    <property type="evidence" value="ECO:0007669"/>
    <property type="project" value="UniProtKB-UniRule"/>
</dbReference>
<feature type="transmembrane region" description="Helical" evidence="10">
    <location>
        <begin position="882"/>
        <end position="904"/>
    </location>
</feature>
<dbReference type="Pfam" id="PF00702">
    <property type="entry name" value="Hydrolase"/>
    <property type="match status" value="1"/>
</dbReference>
<dbReference type="SFLD" id="SFLDF00027">
    <property type="entry name" value="p-type_atpase"/>
    <property type="match status" value="1"/>
</dbReference>
<dbReference type="InterPro" id="IPR027256">
    <property type="entry name" value="P-typ_ATPase_IB"/>
</dbReference>
<dbReference type="Gene3D" id="2.70.150.10">
    <property type="entry name" value="Calcium-transporting ATPase, cytoplasmic transduction domain A"/>
    <property type="match status" value="1"/>
</dbReference>
<dbReference type="SFLD" id="SFLDG00002">
    <property type="entry name" value="C1.7:_P-type_atpase_like"/>
    <property type="match status" value="1"/>
</dbReference>
<keyword evidence="9 10" id="KW-0472">Membrane</keyword>
<dbReference type="GO" id="GO:0055070">
    <property type="term" value="P:copper ion homeostasis"/>
    <property type="evidence" value="ECO:0007669"/>
    <property type="project" value="TreeGrafter"/>
</dbReference>
<dbReference type="InterPro" id="IPR018303">
    <property type="entry name" value="ATPase_P-typ_P_site"/>
</dbReference>
<evidence type="ECO:0000256" key="3">
    <source>
        <dbReference type="ARBA" id="ARBA00022692"/>
    </source>
</evidence>
<evidence type="ECO:0000256" key="7">
    <source>
        <dbReference type="ARBA" id="ARBA00022967"/>
    </source>
</evidence>
<dbReference type="PANTHER" id="PTHR43520:SF8">
    <property type="entry name" value="P-TYPE CU(+) TRANSPORTER"/>
    <property type="match status" value="1"/>
</dbReference>
<dbReference type="Proteomes" id="UP000077266">
    <property type="component" value="Unassembled WGS sequence"/>
</dbReference>
<dbReference type="InterPro" id="IPR036412">
    <property type="entry name" value="HAD-like_sf"/>
</dbReference>
<protein>
    <submittedName>
        <fullName evidence="13">Heavy metal translocatin</fullName>
    </submittedName>
</protein>
<dbReference type="NCBIfam" id="TIGR01525">
    <property type="entry name" value="ATPase-IB_hvy"/>
    <property type="match status" value="1"/>
</dbReference>
<name>A0A165IAB7_EXIGL</name>
<gene>
    <name evidence="13" type="ORF">EXIGLDRAFT_646465</name>
</gene>
<accession>A0A165IAB7</accession>
<dbReference type="Gene3D" id="3.40.50.1000">
    <property type="entry name" value="HAD superfamily/HAD-like"/>
    <property type="match status" value="1"/>
</dbReference>
<proteinExistence type="inferred from homology"/>
<dbReference type="InterPro" id="IPR017969">
    <property type="entry name" value="Heavy-metal-associated_CS"/>
</dbReference>
<dbReference type="GO" id="GO:0016887">
    <property type="term" value="F:ATP hydrolysis activity"/>
    <property type="evidence" value="ECO:0007669"/>
    <property type="project" value="InterPro"/>
</dbReference>
<dbReference type="SUPFAM" id="SSF81653">
    <property type="entry name" value="Calcium ATPase, transduction domain A"/>
    <property type="match status" value="1"/>
</dbReference>
<evidence type="ECO:0000256" key="2">
    <source>
        <dbReference type="ARBA" id="ARBA00006024"/>
    </source>
</evidence>
<dbReference type="GO" id="GO:0043682">
    <property type="term" value="F:P-type divalent copper transporter activity"/>
    <property type="evidence" value="ECO:0007669"/>
    <property type="project" value="TreeGrafter"/>
</dbReference>
<evidence type="ECO:0000256" key="6">
    <source>
        <dbReference type="ARBA" id="ARBA00022840"/>
    </source>
</evidence>
<keyword evidence="5 10" id="KW-0547">Nucleotide-binding</keyword>
<dbReference type="InterPro" id="IPR036163">
    <property type="entry name" value="HMA_dom_sf"/>
</dbReference>
<evidence type="ECO:0000256" key="9">
    <source>
        <dbReference type="ARBA" id="ARBA00023136"/>
    </source>
</evidence>
<comment type="similarity">
    <text evidence="2 10">Belongs to the cation transport ATPase (P-type) (TC 3.A.3) family. Type IB subfamily.</text>
</comment>
<dbReference type="InterPro" id="IPR008250">
    <property type="entry name" value="ATPase_P-typ_transduc_dom_A_sf"/>
</dbReference>
<reference evidence="13 14" key="1">
    <citation type="journal article" date="2016" name="Mol. Biol. Evol.">
        <title>Comparative Genomics of Early-Diverging Mushroom-Forming Fungi Provides Insights into the Origins of Lignocellulose Decay Capabilities.</title>
        <authorList>
            <person name="Nagy L.G."/>
            <person name="Riley R."/>
            <person name="Tritt A."/>
            <person name="Adam C."/>
            <person name="Daum C."/>
            <person name="Floudas D."/>
            <person name="Sun H."/>
            <person name="Yadav J.S."/>
            <person name="Pangilinan J."/>
            <person name="Larsson K.H."/>
            <person name="Matsuura K."/>
            <person name="Barry K."/>
            <person name="Labutti K."/>
            <person name="Kuo R."/>
            <person name="Ohm R.A."/>
            <person name="Bhattacharya S.S."/>
            <person name="Shirouzu T."/>
            <person name="Yoshinaga Y."/>
            <person name="Martin F.M."/>
            <person name="Grigoriev I.V."/>
            <person name="Hibbett D.S."/>
        </authorList>
    </citation>
    <scope>NUCLEOTIDE SEQUENCE [LARGE SCALE GENOMIC DNA]</scope>
    <source>
        <strain evidence="13 14">HHB12029</strain>
    </source>
</reference>
<feature type="transmembrane region" description="Helical" evidence="10">
    <location>
        <begin position="700"/>
        <end position="721"/>
    </location>
</feature>
<dbReference type="SUPFAM" id="SSF55008">
    <property type="entry name" value="HMA, heavy metal-associated domain"/>
    <property type="match status" value="1"/>
</dbReference>
<feature type="compositionally biased region" description="Basic and acidic residues" evidence="11">
    <location>
        <begin position="292"/>
        <end position="324"/>
    </location>
</feature>
<dbReference type="STRING" id="1314781.A0A165IAB7"/>
<dbReference type="InterPro" id="IPR023299">
    <property type="entry name" value="ATPase_P-typ_cyto_dom_N"/>
</dbReference>
<feature type="transmembrane region" description="Helical" evidence="10">
    <location>
        <begin position="1259"/>
        <end position="1278"/>
    </location>
</feature>
<sequence>MLPPGDTGVDAEDPHSQPCCASDHCEDGPARSLGIAGDRFVVGDCLPDGAGGCQRSLAHGASCCKTGDGLANDACCGGTDADSCSEGCCAKDDAAAPIHAAHDDCCPGHGEANVIGQGTCCPNVTDACCSDDASVDSCDASCCGGRKDIAAQLWPSADAAAPSKTGGCCSDCATPVPQASSGAANVEPAVSKGCCDDCASDFESVVADAPAAAEPQGICCAAPSAPAADDGPANKGCCDDCGSDSASLGALAHSAPSASANAKSGSSSKCCDDCGPAPEAVIAHSHTHSHAHAHEHSHEHEHPHSHEHEHPHSHEHGHSHEHSHAHASSHGHSKDNCCEGHGPSAAQTVRRRAAPHAHGSGDAHSPVAGHDHVHKHASGSNRKARHKHKHHKHHKHSHSSGDSSSCAAETTMGRFYEVACCCLIDWARARKRNKAKDDCCGHDHSHDDKSVYSEKASGSHDKAADVERGGGKRLTMLMSVEGMDCPSCASKVTRALLSIPSVRDVKVNVFAAQATLGYSEGLAFPFDIAKRTAELTGFACGVMEESIPQGEVSVLRIRVPPTLDISWEKASLPPGVSIKSQHPSVEGTMLEVEFNTLSILPRDVVAAFSRWDGVFVPTPRVRVSEQADKELRSLFRRSFISVLLCVPVLIFSWAPLPSHPVAYGGACLALATIIQVYVGSPIYSASLRSLFLQRILDMDLLVVLSTSIAYVFSIVAYSLLVSGHFFSDPFFETSSLLITLITLGRLLSAYARRFATSTLDELYMLQVDVVELLDSKGVQHTISTELIHKGDILVISPDSLVPTDGIVQAGTSLVDESTITGESIPVEKLVGSRLTAGTLNTHGTMHMRVERMPSDNTVAEIGHLMLEVQNQRLPIQDLADKVASYLAPVILAISIITFSIWIAIELKVRHEDSGSAGVAALRYSIAVMVVSCPCALVLCVPMVVVITTAVASKLGILFKSAEAVQYAKDTQVAVFDKTGTLTTGVLSVADSHIQNEDAIPIILGLVSGSRHPVSQAIFNHLSMRYPGVQPTKLSDIISLPGQGLECLFNAISIRGGNATWLNMTAHPDIESLQAKALTIFAVTIESNLVAAFGLSDTLRLDAHSTVEMLGRRGIDVYIVSGDSQRVVDALAAQIHIPAERAFGGCLPQDKLARVRALQRTENGEMRRVMFVGDGTNDALALAQSDLGVSFSSGTSVAASAASVLLLNPSLCAELDAILTLSLGASRRIYINFAWSFVYNLLAVLAAAGAFVKIRIAPEYAGLGEIVSVLPVVIIAWSIRIFKK</sequence>
<dbReference type="Gene3D" id="3.30.70.100">
    <property type="match status" value="1"/>
</dbReference>
<dbReference type="Gene3D" id="3.40.1110.10">
    <property type="entry name" value="Calcium-transporting ATPase, cytoplasmic domain N"/>
    <property type="match status" value="1"/>
</dbReference>
<evidence type="ECO:0000313" key="13">
    <source>
        <dbReference type="EMBL" id="KZV93124.1"/>
    </source>
</evidence>
<dbReference type="InterPro" id="IPR023214">
    <property type="entry name" value="HAD_sf"/>
</dbReference>
<evidence type="ECO:0000256" key="10">
    <source>
        <dbReference type="RuleBase" id="RU362081"/>
    </source>
</evidence>
<feature type="transmembrane region" description="Helical" evidence="10">
    <location>
        <begin position="660"/>
        <end position="679"/>
    </location>
</feature>
<dbReference type="SUPFAM" id="SSF81665">
    <property type="entry name" value="Calcium ATPase, transmembrane domain M"/>
    <property type="match status" value="1"/>
</dbReference>
<evidence type="ECO:0000256" key="8">
    <source>
        <dbReference type="ARBA" id="ARBA00022989"/>
    </source>
</evidence>
<keyword evidence="7" id="KW-1278">Translocase</keyword>
<keyword evidence="3 10" id="KW-0812">Transmembrane</keyword>
<comment type="subcellular location">
    <subcellularLocation>
        <location evidence="1">Endomembrane system</location>
        <topology evidence="1">Multi-pass membrane protein</topology>
    </subcellularLocation>
    <subcellularLocation>
        <location evidence="10">Membrane</location>
    </subcellularLocation>
</comment>
<organism evidence="13 14">
    <name type="scientific">Exidia glandulosa HHB12029</name>
    <dbReference type="NCBI Taxonomy" id="1314781"/>
    <lineage>
        <taxon>Eukaryota</taxon>
        <taxon>Fungi</taxon>
        <taxon>Dikarya</taxon>
        <taxon>Basidiomycota</taxon>
        <taxon>Agaricomycotina</taxon>
        <taxon>Agaricomycetes</taxon>
        <taxon>Auriculariales</taxon>
        <taxon>Exidiaceae</taxon>
        <taxon>Exidia</taxon>
    </lineage>
</organism>
<evidence type="ECO:0000256" key="1">
    <source>
        <dbReference type="ARBA" id="ARBA00004127"/>
    </source>
</evidence>
<feature type="region of interest" description="Disordered" evidence="11">
    <location>
        <begin position="436"/>
        <end position="466"/>
    </location>
</feature>
<dbReference type="Pfam" id="PF00122">
    <property type="entry name" value="E1-E2_ATPase"/>
    <property type="match status" value="1"/>
</dbReference>
<feature type="transmembrane region" description="Helical" evidence="10">
    <location>
        <begin position="924"/>
        <end position="951"/>
    </location>
</feature>
<dbReference type="EMBL" id="KV425995">
    <property type="protein sequence ID" value="KZV93124.1"/>
    <property type="molecule type" value="Genomic_DNA"/>
</dbReference>
<dbReference type="PANTHER" id="PTHR43520">
    <property type="entry name" value="ATP7, ISOFORM B"/>
    <property type="match status" value="1"/>
</dbReference>
<keyword evidence="8 10" id="KW-1133">Transmembrane helix</keyword>
<dbReference type="SUPFAM" id="SSF56784">
    <property type="entry name" value="HAD-like"/>
    <property type="match status" value="1"/>
</dbReference>
<dbReference type="InterPro" id="IPR044492">
    <property type="entry name" value="P_typ_ATPase_HD_dom"/>
</dbReference>
<dbReference type="GO" id="GO:0016020">
    <property type="term" value="C:membrane"/>
    <property type="evidence" value="ECO:0007669"/>
    <property type="project" value="UniProtKB-SubCell"/>
</dbReference>
<dbReference type="InterPro" id="IPR059000">
    <property type="entry name" value="ATPase_P-type_domA"/>
</dbReference>
<keyword evidence="4 10" id="KW-0479">Metal-binding</keyword>
<dbReference type="PROSITE" id="PS50846">
    <property type="entry name" value="HMA_2"/>
    <property type="match status" value="1"/>
</dbReference>
<evidence type="ECO:0000313" key="14">
    <source>
        <dbReference type="Proteomes" id="UP000077266"/>
    </source>
</evidence>
<dbReference type="PROSITE" id="PS00154">
    <property type="entry name" value="ATPASE_E1_E2"/>
    <property type="match status" value="1"/>
</dbReference>
<keyword evidence="6 10" id="KW-0067">ATP-binding</keyword>
<keyword evidence="14" id="KW-1185">Reference proteome</keyword>
<dbReference type="OrthoDB" id="432719at2759"/>
<evidence type="ECO:0000256" key="11">
    <source>
        <dbReference type="SAM" id="MobiDB-lite"/>
    </source>
</evidence>
<dbReference type="NCBIfam" id="TIGR01511">
    <property type="entry name" value="ATPase-IB1_Cu"/>
    <property type="match status" value="1"/>
</dbReference>
<evidence type="ECO:0000256" key="4">
    <source>
        <dbReference type="ARBA" id="ARBA00022723"/>
    </source>
</evidence>
<dbReference type="CDD" id="cd00371">
    <property type="entry name" value="HMA"/>
    <property type="match status" value="1"/>
</dbReference>
<dbReference type="InterPro" id="IPR001757">
    <property type="entry name" value="P_typ_ATPase"/>
</dbReference>
<evidence type="ECO:0000256" key="5">
    <source>
        <dbReference type="ARBA" id="ARBA00022741"/>
    </source>
</evidence>
<feature type="transmembrane region" description="Helical" evidence="10">
    <location>
        <begin position="634"/>
        <end position="654"/>
    </location>
</feature>
<dbReference type="PRINTS" id="PR00119">
    <property type="entry name" value="CATATPASE"/>
</dbReference>
<dbReference type="GO" id="GO:0012505">
    <property type="term" value="C:endomembrane system"/>
    <property type="evidence" value="ECO:0007669"/>
    <property type="project" value="UniProtKB-SubCell"/>
</dbReference>
<dbReference type="Pfam" id="PF00403">
    <property type="entry name" value="HMA"/>
    <property type="match status" value="1"/>
</dbReference>
<dbReference type="SFLD" id="SFLDS00003">
    <property type="entry name" value="Haloacid_Dehalogenase"/>
    <property type="match status" value="1"/>
</dbReference>